<dbReference type="OrthoDB" id="5954249at2759"/>
<organism evidence="2 3">
    <name type="scientific">Brachionus calyciflorus</name>
    <dbReference type="NCBI Taxonomy" id="104777"/>
    <lineage>
        <taxon>Eukaryota</taxon>
        <taxon>Metazoa</taxon>
        <taxon>Spiralia</taxon>
        <taxon>Gnathifera</taxon>
        <taxon>Rotifera</taxon>
        <taxon>Eurotatoria</taxon>
        <taxon>Monogononta</taxon>
        <taxon>Pseudotrocha</taxon>
        <taxon>Ploima</taxon>
        <taxon>Brachionidae</taxon>
        <taxon>Brachionus</taxon>
    </lineage>
</organism>
<feature type="region of interest" description="Disordered" evidence="1">
    <location>
        <begin position="1"/>
        <end position="22"/>
    </location>
</feature>
<evidence type="ECO:0000313" key="3">
    <source>
        <dbReference type="Proteomes" id="UP000663879"/>
    </source>
</evidence>
<dbReference type="Proteomes" id="UP000663879">
    <property type="component" value="Unassembled WGS sequence"/>
</dbReference>
<name>A0A814PM77_9BILA</name>
<protein>
    <recommendedName>
        <fullName evidence="4">LRAT domain-containing protein</fullName>
    </recommendedName>
</protein>
<accession>A0A814PM77</accession>
<evidence type="ECO:0000256" key="1">
    <source>
        <dbReference type="SAM" id="MobiDB-lite"/>
    </source>
</evidence>
<comment type="caution">
    <text evidence="2">The sequence shown here is derived from an EMBL/GenBank/DDBJ whole genome shotgun (WGS) entry which is preliminary data.</text>
</comment>
<dbReference type="AlphaFoldDB" id="A0A814PM77"/>
<evidence type="ECO:0008006" key="4">
    <source>
        <dbReference type="Google" id="ProtNLM"/>
    </source>
</evidence>
<feature type="compositionally biased region" description="Low complexity" evidence="1">
    <location>
        <begin position="1"/>
        <end position="10"/>
    </location>
</feature>
<evidence type="ECO:0000313" key="2">
    <source>
        <dbReference type="EMBL" id="CAF1108040.1"/>
    </source>
</evidence>
<reference evidence="2" key="1">
    <citation type="submission" date="2021-02" db="EMBL/GenBank/DDBJ databases">
        <authorList>
            <person name="Nowell W R."/>
        </authorList>
    </citation>
    <scope>NUCLEOTIDE SEQUENCE</scope>
    <source>
        <strain evidence="2">Ploen Becks lab</strain>
    </source>
</reference>
<keyword evidence="3" id="KW-1185">Reference proteome</keyword>
<dbReference type="EMBL" id="CAJNOC010007984">
    <property type="protein sequence ID" value="CAF1108040.1"/>
    <property type="molecule type" value="Genomic_DNA"/>
</dbReference>
<proteinExistence type="predicted"/>
<sequence length="166" mass="19440">MGSVGSIGSKGSKGRDNSGKIYFDPEADKDKSIDLYIKEDELNEKIRDLIDINETIVEIRIYKHPLNWWWTIEKNTEGVTIQRCKYIEYIREKYRRTNRPNRVDLIKKASGNGTVLDLIRFVYKKNLLGSKYHLLENNCQTFASILFNNCNSNGALWYPQNRKNML</sequence>
<gene>
    <name evidence="2" type="ORF">OXX778_LOCUS21488</name>
</gene>